<gene>
    <name evidence="1" type="ORF">UFOVP1264_46</name>
</gene>
<evidence type="ECO:0000313" key="1">
    <source>
        <dbReference type="EMBL" id="CAB4194591.1"/>
    </source>
</evidence>
<proteinExistence type="predicted"/>
<accession>A0A6J5RLT6</accession>
<organism evidence="1">
    <name type="scientific">uncultured Caudovirales phage</name>
    <dbReference type="NCBI Taxonomy" id="2100421"/>
    <lineage>
        <taxon>Viruses</taxon>
        <taxon>Duplodnaviria</taxon>
        <taxon>Heunggongvirae</taxon>
        <taxon>Uroviricota</taxon>
        <taxon>Caudoviricetes</taxon>
        <taxon>Peduoviridae</taxon>
        <taxon>Maltschvirus</taxon>
        <taxon>Maltschvirus maltsch</taxon>
    </lineage>
</organism>
<dbReference type="EMBL" id="LR797213">
    <property type="protein sequence ID" value="CAB4194591.1"/>
    <property type="molecule type" value="Genomic_DNA"/>
</dbReference>
<reference evidence="1" key="1">
    <citation type="submission" date="2020-05" db="EMBL/GenBank/DDBJ databases">
        <authorList>
            <person name="Chiriac C."/>
            <person name="Salcher M."/>
            <person name="Ghai R."/>
            <person name="Kavagutti S V."/>
        </authorList>
    </citation>
    <scope>NUCLEOTIDE SEQUENCE</scope>
</reference>
<protein>
    <submittedName>
        <fullName evidence="1">Uncharacterized protein</fullName>
    </submittedName>
</protein>
<name>A0A6J5RLT6_9CAUD</name>
<sequence>MNLQELPELLRKKFIPFAFTCDCGGKDESCKSALDDPKLWAQKDTVERICKTIEELAKADGATIGAN</sequence>